<accession>A0A329S173</accession>
<comment type="caution">
    <text evidence="5">The sequence shown here is derived from an EMBL/GenBank/DDBJ whole genome shotgun (WGS) entry which is preliminary data.</text>
</comment>
<feature type="region of interest" description="Disordered" evidence="1">
    <location>
        <begin position="83"/>
        <end position="275"/>
    </location>
</feature>
<dbReference type="EMBL" id="MJFZ01000360">
    <property type="protein sequence ID" value="RAW30644.1"/>
    <property type="molecule type" value="Genomic_DNA"/>
</dbReference>
<evidence type="ECO:0000313" key="2">
    <source>
        <dbReference type="EMBL" id="KAG2887181.1"/>
    </source>
</evidence>
<feature type="compositionally biased region" description="Basic and acidic residues" evidence="1">
    <location>
        <begin position="181"/>
        <end position="228"/>
    </location>
</feature>
<name>A0A329S173_9STRA</name>
<dbReference type="Proteomes" id="UP000774804">
    <property type="component" value="Unassembled WGS sequence"/>
</dbReference>
<feature type="compositionally biased region" description="Low complexity" evidence="1">
    <location>
        <begin position="39"/>
        <end position="62"/>
    </location>
</feature>
<feature type="compositionally biased region" description="Low complexity" evidence="1">
    <location>
        <begin position="247"/>
        <end position="257"/>
    </location>
</feature>
<dbReference type="AlphaFoldDB" id="A0A329S173"/>
<dbReference type="Proteomes" id="UP000697107">
    <property type="component" value="Unassembled WGS sequence"/>
</dbReference>
<dbReference type="EMBL" id="RCMV01000477">
    <property type="protein sequence ID" value="KAG3216548.1"/>
    <property type="molecule type" value="Genomic_DNA"/>
</dbReference>
<organism evidence="5 6">
    <name type="scientific">Phytophthora cactorum</name>
    <dbReference type="NCBI Taxonomy" id="29920"/>
    <lineage>
        <taxon>Eukaryota</taxon>
        <taxon>Sar</taxon>
        <taxon>Stramenopiles</taxon>
        <taxon>Oomycota</taxon>
        <taxon>Peronosporomycetes</taxon>
        <taxon>Peronosporales</taxon>
        <taxon>Peronosporaceae</taxon>
        <taxon>Phytophthora</taxon>
    </lineage>
</organism>
<feature type="compositionally biased region" description="Basic and acidic residues" evidence="1">
    <location>
        <begin position="1"/>
        <end position="14"/>
    </location>
</feature>
<evidence type="ECO:0000313" key="5">
    <source>
        <dbReference type="EMBL" id="RAW30644.1"/>
    </source>
</evidence>
<protein>
    <submittedName>
        <fullName evidence="5">Uncharacterized protein</fullName>
    </submittedName>
</protein>
<feature type="compositionally biased region" description="Basic and acidic residues" evidence="1">
    <location>
        <begin position="143"/>
        <end position="154"/>
    </location>
</feature>
<dbReference type="Proteomes" id="UP000760860">
    <property type="component" value="Unassembled WGS sequence"/>
</dbReference>
<evidence type="ECO:0000313" key="6">
    <source>
        <dbReference type="Proteomes" id="UP000251314"/>
    </source>
</evidence>
<keyword evidence="6" id="KW-1185">Reference proteome</keyword>
<dbReference type="VEuPathDB" id="FungiDB:PC110_g12995"/>
<dbReference type="Proteomes" id="UP000251314">
    <property type="component" value="Unassembled WGS sequence"/>
</dbReference>
<reference evidence="2" key="2">
    <citation type="submission" date="2018-10" db="EMBL/GenBank/DDBJ databases">
        <title>Effector identification in a new, highly contiguous assembly of the strawberry crown rot pathogen Phytophthora cactorum.</title>
        <authorList>
            <person name="Armitage A.D."/>
            <person name="Nellist C.F."/>
            <person name="Bates H."/>
            <person name="Vickerstaff R.J."/>
            <person name="Harrison R.J."/>
        </authorList>
    </citation>
    <scope>NUCLEOTIDE SEQUENCE</scope>
    <source>
        <strain evidence="2">4032</strain>
        <strain evidence="3">P415</strain>
        <strain evidence="4">P421</strain>
    </source>
</reference>
<reference evidence="5 6" key="1">
    <citation type="submission" date="2018-01" db="EMBL/GenBank/DDBJ databases">
        <title>Draft genome of the strawberry crown rot pathogen Phytophthora cactorum.</title>
        <authorList>
            <person name="Armitage A.D."/>
            <person name="Lysoe E."/>
            <person name="Nellist C.F."/>
            <person name="Harrison R.J."/>
            <person name="Brurberg M.B."/>
        </authorList>
    </citation>
    <scope>NUCLEOTIDE SEQUENCE [LARGE SCALE GENOMIC DNA]</scope>
    <source>
        <strain evidence="5 6">10300</strain>
    </source>
</reference>
<evidence type="ECO:0000313" key="4">
    <source>
        <dbReference type="EMBL" id="KAG3216548.1"/>
    </source>
</evidence>
<gene>
    <name evidence="5" type="ORF">PC110_g12995</name>
    <name evidence="2" type="ORF">PC115_g20431</name>
    <name evidence="3" type="ORF">PC118_g14119</name>
    <name evidence="4" type="ORF">PC129_g12596</name>
</gene>
<feature type="region of interest" description="Disordered" evidence="1">
    <location>
        <begin position="1"/>
        <end position="70"/>
    </location>
</feature>
<dbReference type="EMBL" id="RCMI01001286">
    <property type="protein sequence ID" value="KAG2887181.1"/>
    <property type="molecule type" value="Genomic_DNA"/>
</dbReference>
<evidence type="ECO:0000313" key="3">
    <source>
        <dbReference type="EMBL" id="KAG2975125.1"/>
    </source>
</evidence>
<dbReference type="EMBL" id="RCML01000505">
    <property type="protein sequence ID" value="KAG2975125.1"/>
    <property type="molecule type" value="Genomic_DNA"/>
</dbReference>
<feature type="compositionally biased region" description="Basic and acidic residues" evidence="1">
    <location>
        <begin position="164"/>
        <end position="173"/>
    </location>
</feature>
<evidence type="ECO:0000256" key="1">
    <source>
        <dbReference type="SAM" id="MobiDB-lite"/>
    </source>
</evidence>
<sequence length="275" mass="29593">MDKCVTRSEKKARNEPIAASRAASTAPVEVARTVRSAGPPTTTTTTTTSATSPSTPTPLNTTDKVRSAPMGKARAYEIALRAAARKEAATKAGRQPPAKKAAPPNRVFAGEYPRYPAAAAGHKPTDTPVATRKTAGKQCQKVTRKDIAEQKKASQELAAAQRAADARTVREATKAAQASGEKARKDAQERIQDEKIRDLRLTKKEEEPDRPNLDKESRRHARIPRDGDESSDVSSTPRLRAEDEHPPSTSTPGPDDTNIVEPGQLAVNGFELMDS</sequence>
<dbReference type="OrthoDB" id="10406391at2759"/>
<proteinExistence type="predicted"/>